<evidence type="ECO:0000259" key="2">
    <source>
        <dbReference type="PROSITE" id="PS51154"/>
    </source>
</evidence>
<comment type="caution">
    <text evidence="3">The sequence shown here is derived from an EMBL/GenBank/DDBJ whole genome shotgun (WGS) entry which is preliminary data.</text>
</comment>
<evidence type="ECO:0000313" key="3">
    <source>
        <dbReference type="EMBL" id="CAL2086868.1"/>
    </source>
</evidence>
<organism evidence="3 4">
    <name type="scientific">Tenacibaculum platacis</name>
    <dbReference type="NCBI Taxonomy" id="3137852"/>
    <lineage>
        <taxon>Bacteria</taxon>
        <taxon>Pseudomonadati</taxon>
        <taxon>Bacteroidota</taxon>
        <taxon>Flavobacteriia</taxon>
        <taxon>Flavobacteriales</taxon>
        <taxon>Flavobacteriaceae</taxon>
        <taxon>Tenacibaculum</taxon>
    </lineage>
</organism>
<dbReference type="PANTHER" id="PTHR12521:SF0">
    <property type="entry name" value="ADP-RIBOSE GLYCOHYDROLASE OARD1"/>
    <property type="match status" value="1"/>
</dbReference>
<dbReference type="Gene3D" id="3.40.220.10">
    <property type="entry name" value="Leucine Aminopeptidase, subunit E, domain 1"/>
    <property type="match status" value="1"/>
</dbReference>
<dbReference type="InterPro" id="IPR043472">
    <property type="entry name" value="Macro_dom-like"/>
</dbReference>
<evidence type="ECO:0000256" key="1">
    <source>
        <dbReference type="ARBA" id="ARBA00035885"/>
    </source>
</evidence>
<dbReference type="PANTHER" id="PTHR12521">
    <property type="entry name" value="PROTEIN C6ORF130"/>
    <property type="match status" value="1"/>
</dbReference>
<dbReference type="InterPro" id="IPR002589">
    <property type="entry name" value="Macro_dom"/>
</dbReference>
<dbReference type="RefSeq" id="WP_348712266.1">
    <property type="nucleotide sequence ID" value="NZ_CAXIXY010000004.1"/>
</dbReference>
<comment type="catalytic activity">
    <reaction evidence="1">
        <text>an N-(ADP-alpha-D-ribosyl)-thymidine in DNA + H2O = a thymidine in DNA + ADP-D-ribose</text>
        <dbReference type="Rhea" id="RHEA:71655"/>
        <dbReference type="Rhea" id="RHEA-COMP:13556"/>
        <dbReference type="Rhea" id="RHEA-COMP:18051"/>
        <dbReference type="ChEBI" id="CHEBI:15377"/>
        <dbReference type="ChEBI" id="CHEBI:57967"/>
        <dbReference type="ChEBI" id="CHEBI:137386"/>
        <dbReference type="ChEBI" id="CHEBI:191199"/>
    </reaction>
    <physiologicalReaction direction="left-to-right" evidence="1">
        <dbReference type="Rhea" id="RHEA:71656"/>
    </physiologicalReaction>
</comment>
<sequence>MKEIKYVEVDATQPQGKENKIIVHVCNDIGGWGKGFVVAISKRWPEPEQKYREWFKSGENFELGKVQFVQVEDNLWVANLIGQRKIRNDEFGNPPVRYEAINLGMEIVAKKANELNASVHMPRIGCGLAGGKWEYIEPILKKNLSKENIEVIVYDFK</sequence>
<dbReference type="PROSITE" id="PS51154">
    <property type="entry name" value="MACRO"/>
    <property type="match status" value="1"/>
</dbReference>
<protein>
    <submittedName>
        <fullName evidence="3">Appr-1-p processing protein</fullName>
    </submittedName>
</protein>
<dbReference type="SMART" id="SM00506">
    <property type="entry name" value="A1pp"/>
    <property type="match status" value="1"/>
</dbReference>
<dbReference type="SUPFAM" id="SSF52949">
    <property type="entry name" value="Macro domain-like"/>
    <property type="match status" value="1"/>
</dbReference>
<reference evidence="3 4" key="1">
    <citation type="submission" date="2024-05" db="EMBL/GenBank/DDBJ databases">
        <authorList>
            <person name="Duchaud E."/>
        </authorList>
    </citation>
    <scope>NUCLEOTIDE SEQUENCE [LARGE SCALE GENOMIC DNA]</scope>
    <source>
        <strain evidence="3">Ena-SAMPLE-TAB-13-05-2024-13:56:06:370-140302</strain>
    </source>
</reference>
<accession>A0ABP1EMW2</accession>
<proteinExistence type="predicted"/>
<feature type="domain" description="Macro" evidence="2">
    <location>
        <begin position="1"/>
        <end position="157"/>
    </location>
</feature>
<dbReference type="InterPro" id="IPR050892">
    <property type="entry name" value="ADP-ribose_metab_enzymes"/>
</dbReference>
<gene>
    <name evidence="3" type="ORF">T190607A01A_20711</name>
</gene>
<dbReference type="Proteomes" id="UP001497416">
    <property type="component" value="Unassembled WGS sequence"/>
</dbReference>
<evidence type="ECO:0000313" key="4">
    <source>
        <dbReference type="Proteomes" id="UP001497416"/>
    </source>
</evidence>
<keyword evidence="4" id="KW-1185">Reference proteome</keyword>
<dbReference type="CDD" id="cd02901">
    <property type="entry name" value="Macro_Poa1p-like"/>
    <property type="match status" value="1"/>
</dbReference>
<name>A0ABP1EMW2_9FLAO</name>
<dbReference type="EMBL" id="CAXIXY010000004">
    <property type="protein sequence ID" value="CAL2086868.1"/>
    <property type="molecule type" value="Genomic_DNA"/>
</dbReference>